<evidence type="ECO:0000256" key="1">
    <source>
        <dbReference type="ARBA" id="ARBA00010790"/>
    </source>
</evidence>
<dbReference type="RefSeq" id="WP_015757460.1">
    <property type="nucleotide sequence ID" value="NC_013216.1"/>
</dbReference>
<dbReference type="Pfam" id="PF00732">
    <property type="entry name" value="GMC_oxred_N"/>
    <property type="match status" value="1"/>
</dbReference>
<evidence type="ECO:0000259" key="5">
    <source>
        <dbReference type="Pfam" id="PF00732"/>
    </source>
</evidence>
<dbReference type="Pfam" id="PF05199">
    <property type="entry name" value="GMC_oxred_C"/>
    <property type="match status" value="1"/>
</dbReference>
<dbReference type="Pfam" id="PF01266">
    <property type="entry name" value="DAO"/>
    <property type="match status" value="1"/>
</dbReference>
<reference evidence="8 9" key="1">
    <citation type="journal article" date="2009" name="Stand. Genomic Sci.">
        <title>Complete genome sequence of Desulfotomaculum acetoxidans type strain (5575).</title>
        <authorList>
            <person name="Spring S."/>
            <person name="Lapidus A."/>
            <person name="Schroder M."/>
            <person name="Gleim D."/>
            <person name="Sims D."/>
            <person name="Meincke L."/>
            <person name="Glavina Del Rio T."/>
            <person name="Tice H."/>
            <person name="Copeland A."/>
            <person name="Cheng J.F."/>
            <person name="Lucas S."/>
            <person name="Chen F."/>
            <person name="Nolan M."/>
            <person name="Bruce D."/>
            <person name="Goodwin L."/>
            <person name="Pitluck S."/>
            <person name="Ivanova N."/>
            <person name="Mavromatis K."/>
            <person name="Mikhailova N."/>
            <person name="Pati A."/>
            <person name="Chen A."/>
            <person name="Palaniappan K."/>
            <person name="Land M."/>
            <person name="Hauser L."/>
            <person name="Chang Y.J."/>
            <person name="Jeffries C.D."/>
            <person name="Chain P."/>
            <person name="Saunders E."/>
            <person name="Brettin T."/>
            <person name="Detter J.C."/>
            <person name="Goker M."/>
            <person name="Bristow J."/>
            <person name="Eisen J.A."/>
            <person name="Markowitz V."/>
            <person name="Hugenholtz P."/>
            <person name="Kyrpides N.C."/>
            <person name="Klenk H.P."/>
            <person name="Han C."/>
        </authorList>
    </citation>
    <scope>NUCLEOTIDE SEQUENCE [LARGE SCALE GENOMIC DNA]</scope>
    <source>
        <strain evidence="9">ATCC 49208 / DSM 771 / VKM B-1644</strain>
    </source>
</reference>
<feature type="domain" description="FAD dependent oxidoreductase" evidence="6">
    <location>
        <begin position="33"/>
        <end position="67"/>
    </location>
</feature>
<evidence type="ECO:0000313" key="9">
    <source>
        <dbReference type="Proteomes" id="UP000002217"/>
    </source>
</evidence>
<dbReference type="PANTHER" id="PTHR46056">
    <property type="entry name" value="LONG-CHAIN-ALCOHOL OXIDASE"/>
    <property type="match status" value="1"/>
</dbReference>
<dbReference type="GO" id="GO:0016614">
    <property type="term" value="F:oxidoreductase activity, acting on CH-OH group of donors"/>
    <property type="evidence" value="ECO:0007669"/>
    <property type="project" value="InterPro"/>
</dbReference>
<keyword evidence="3" id="KW-0274">FAD</keyword>
<evidence type="ECO:0000259" key="7">
    <source>
        <dbReference type="Pfam" id="PF05199"/>
    </source>
</evidence>
<gene>
    <name evidence="8" type="ordered locus">Dtox_1914</name>
</gene>
<evidence type="ECO:0000313" key="8">
    <source>
        <dbReference type="EMBL" id="ACV62755.1"/>
    </source>
</evidence>
<dbReference type="SUPFAM" id="SSF51905">
    <property type="entry name" value="FAD/NAD(P)-binding domain"/>
    <property type="match status" value="1"/>
</dbReference>
<keyword evidence="2" id="KW-0285">Flavoprotein</keyword>
<dbReference type="OrthoDB" id="9787779at2"/>
<dbReference type="InterPro" id="IPR007867">
    <property type="entry name" value="GMC_OxRtase_C"/>
</dbReference>
<proteinExistence type="inferred from homology"/>
<dbReference type="AlphaFoldDB" id="C8VXU9"/>
<evidence type="ECO:0000256" key="3">
    <source>
        <dbReference type="ARBA" id="ARBA00022827"/>
    </source>
</evidence>
<dbReference type="InterPro" id="IPR036188">
    <property type="entry name" value="FAD/NAD-bd_sf"/>
</dbReference>
<dbReference type="SUPFAM" id="SSF54373">
    <property type="entry name" value="FAD-linked reductases, C-terminal domain"/>
    <property type="match status" value="1"/>
</dbReference>
<dbReference type="EMBL" id="CP001720">
    <property type="protein sequence ID" value="ACV62755.1"/>
    <property type="molecule type" value="Genomic_DNA"/>
</dbReference>
<dbReference type="HOGENOM" id="CLU_008878_4_0_9"/>
<feature type="domain" description="Glucose-methanol-choline oxidoreductase N-terminal" evidence="5">
    <location>
        <begin position="102"/>
        <end position="326"/>
    </location>
</feature>
<dbReference type="Proteomes" id="UP000002217">
    <property type="component" value="Chromosome"/>
</dbReference>
<name>C8VXU9_DESAS</name>
<organism evidence="8 9">
    <name type="scientific">Desulfofarcimen acetoxidans (strain ATCC 49208 / DSM 771 / KCTC 5769 / VKM B-1644 / 5575)</name>
    <name type="common">Desulfotomaculum acetoxidans</name>
    <dbReference type="NCBI Taxonomy" id="485916"/>
    <lineage>
        <taxon>Bacteria</taxon>
        <taxon>Bacillati</taxon>
        <taxon>Bacillota</taxon>
        <taxon>Clostridia</taxon>
        <taxon>Eubacteriales</taxon>
        <taxon>Peptococcaceae</taxon>
        <taxon>Desulfofarcimen</taxon>
    </lineage>
</organism>
<keyword evidence="4" id="KW-0560">Oxidoreductase</keyword>
<dbReference type="eggNOG" id="COG2303">
    <property type="taxonomic scope" value="Bacteria"/>
</dbReference>
<comment type="similarity">
    <text evidence="1">Belongs to the GMC oxidoreductase family.</text>
</comment>
<feature type="domain" description="Glucose-methanol-choline oxidoreductase C-terminal" evidence="7">
    <location>
        <begin position="414"/>
        <end position="527"/>
    </location>
</feature>
<dbReference type="Gene3D" id="3.50.50.60">
    <property type="entry name" value="FAD/NAD(P)-binding domain"/>
    <property type="match status" value="2"/>
</dbReference>
<dbReference type="STRING" id="485916.Dtox_1914"/>
<dbReference type="KEGG" id="dae:Dtox_1914"/>
<evidence type="ECO:0000259" key="6">
    <source>
        <dbReference type="Pfam" id="PF01266"/>
    </source>
</evidence>
<dbReference type="InterPro" id="IPR000172">
    <property type="entry name" value="GMC_OxRdtase_N"/>
</dbReference>
<protein>
    <submittedName>
        <fullName evidence="8">Glucose-methanol-choline oxidoreductase</fullName>
    </submittedName>
</protein>
<accession>C8VXU9</accession>
<evidence type="ECO:0000256" key="2">
    <source>
        <dbReference type="ARBA" id="ARBA00022630"/>
    </source>
</evidence>
<sequence>MPTKHDFVQHNCDHYDGNRYDHLDKRKYGEEADICIVGAGAAGGVLAYELSQAGFKVVVIEAGPFWNPQTDFASDELSMHSLAWNDTRLVAGNNPLAMGHNNSGRGVGGGTVHFTGVFYRFHESDFQLRTMDGVADDWPITYKDLEPYYEKIEKDIAVSGPKHFPWGPFQGPYPYPEREPISANSELFRRGCEKLGIRSAVAPLAILSAPFDGRPPCINRGFCNQGCLPNAKFSTLIHYIPKAIGHGAEVLSDCMVTQVVVDKSGRVTGVTFIHDDKEYFQKAKITIISAFCIETPRLLLHSACPMFPNGLANSSGMVGKALMTHTGHDIYAKFHDEVRIYKGTPVMAVSQEFYETDKSRGFVKGYTLNAHGSRPLGLAKNLVSKADIWGEKLYDIMRDYNFYAQITMVGEVLPDNNNSVTLSNEKDEYGIPRPIITFSYGENDNKLIVHGVQKANEILEATGGKPAFVIPDTGHLMGTCRMGNNSSTSVVDGFCRSHDIPNLYICSAAVFVTSGGCNPTETVMAIAARTADYIIEEAKKDGQYGMRKTSSMT</sequence>
<dbReference type="GO" id="GO:0050660">
    <property type="term" value="F:flavin adenine dinucleotide binding"/>
    <property type="evidence" value="ECO:0007669"/>
    <property type="project" value="InterPro"/>
</dbReference>
<dbReference type="PANTHER" id="PTHR46056:SF12">
    <property type="entry name" value="LONG-CHAIN-ALCOHOL OXIDASE"/>
    <property type="match status" value="1"/>
</dbReference>
<evidence type="ECO:0000256" key="4">
    <source>
        <dbReference type="ARBA" id="ARBA00023002"/>
    </source>
</evidence>
<keyword evidence="9" id="KW-1185">Reference proteome</keyword>
<dbReference type="InterPro" id="IPR006076">
    <property type="entry name" value="FAD-dep_OxRdtase"/>
</dbReference>